<feature type="region of interest" description="Disordered" evidence="1">
    <location>
        <begin position="1"/>
        <end position="74"/>
    </location>
</feature>
<evidence type="ECO:0000313" key="2">
    <source>
        <dbReference type="EMBL" id="KQK14875.1"/>
    </source>
</evidence>
<evidence type="ECO:0000256" key="1">
    <source>
        <dbReference type="SAM" id="MobiDB-lite"/>
    </source>
</evidence>
<reference evidence="2" key="2">
    <citation type="submission" date="2017-06" db="EMBL/GenBank/DDBJ databases">
        <title>WGS assembly of Brachypodium distachyon.</title>
        <authorList>
            <consortium name="The International Brachypodium Initiative"/>
            <person name="Lucas S."/>
            <person name="Harmon-Smith M."/>
            <person name="Lail K."/>
            <person name="Tice H."/>
            <person name="Grimwood J."/>
            <person name="Bruce D."/>
            <person name="Barry K."/>
            <person name="Shu S."/>
            <person name="Lindquist E."/>
            <person name="Wang M."/>
            <person name="Pitluck S."/>
            <person name="Vogel J.P."/>
            <person name="Garvin D.F."/>
            <person name="Mockler T.C."/>
            <person name="Schmutz J."/>
            <person name="Rokhsar D."/>
            <person name="Bevan M.W."/>
        </authorList>
    </citation>
    <scope>NUCLEOTIDE SEQUENCE</scope>
    <source>
        <strain evidence="2">Bd21</strain>
    </source>
</reference>
<dbReference type="Proteomes" id="UP000008810">
    <property type="component" value="Chromosome 1"/>
</dbReference>
<dbReference type="EMBL" id="CM000880">
    <property type="protein sequence ID" value="KQK14875.1"/>
    <property type="molecule type" value="Genomic_DNA"/>
</dbReference>
<dbReference type="InParanoid" id="A0A0Q3JAG7"/>
<keyword evidence="4" id="KW-1185">Reference proteome</keyword>
<gene>
    <name evidence="2" type="ORF">BRADI_1g19165v3</name>
</gene>
<organism evidence="2">
    <name type="scientific">Brachypodium distachyon</name>
    <name type="common">Purple false brome</name>
    <name type="synonym">Trachynia distachya</name>
    <dbReference type="NCBI Taxonomy" id="15368"/>
    <lineage>
        <taxon>Eukaryota</taxon>
        <taxon>Viridiplantae</taxon>
        <taxon>Streptophyta</taxon>
        <taxon>Embryophyta</taxon>
        <taxon>Tracheophyta</taxon>
        <taxon>Spermatophyta</taxon>
        <taxon>Magnoliopsida</taxon>
        <taxon>Liliopsida</taxon>
        <taxon>Poales</taxon>
        <taxon>Poaceae</taxon>
        <taxon>BOP clade</taxon>
        <taxon>Pooideae</taxon>
        <taxon>Stipodae</taxon>
        <taxon>Brachypodieae</taxon>
        <taxon>Brachypodium</taxon>
    </lineage>
</organism>
<evidence type="ECO:0000313" key="4">
    <source>
        <dbReference type="Proteomes" id="UP000008810"/>
    </source>
</evidence>
<accession>A0A0Q3JAG7</accession>
<dbReference type="Gramene" id="KQK14875">
    <property type="protein sequence ID" value="KQK14875"/>
    <property type="gene ID" value="BRADI_1g19165v3"/>
</dbReference>
<reference evidence="3" key="3">
    <citation type="submission" date="2018-08" db="UniProtKB">
        <authorList>
            <consortium name="EnsemblPlants"/>
        </authorList>
    </citation>
    <scope>IDENTIFICATION</scope>
    <source>
        <strain evidence="3">cv. Bd21</strain>
    </source>
</reference>
<feature type="compositionally biased region" description="Basic and acidic residues" evidence="1">
    <location>
        <begin position="22"/>
        <end position="34"/>
    </location>
</feature>
<evidence type="ECO:0000313" key="3">
    <source>
        <dbReference type="EnsemblPlants" id="KQK14875"/>
    </source>
</evidence>
<feature type="compositionally biased region" description="Basic residues" evidence="1">
    <location>
        <begin position="10"/>
        <end position="21"/>
    </location>
</feature>
<dbReference type="EnsemblPlants" id="KQK14875">
    <property type="protein sequence ID" value="KQK14875"/>
    <property type="gene ID" value="BRADI_1g19165v3"/>
</dbReference>
<protein>
    <submittedName>
        <fullName evidence="2 3">Uncharacterized protein</fullName>
    </submittedName>
</protein>
<dbReference type="AlphaFoldDB" id="A0A0Q3JAG7"/>
<name>A0A0Q3JAG7_BRADI</name>
<sequence>MLHPRGTGARQRKARARRRRSDRVEVELGGERQRRLAAVEPRDGVPGLLVGAGRSEGGEDQGAERADGVPVGRPAVLHGHAHRQLGAVARDGWLRAARGCRRRADDAGYGYGVATRMGISHAGAGAEGLLRGLTHGGDDETR</sequence>
<reference evidence="2 3" key="1">
    <citation type="journal article" date="2010" name="Nature">
        <title>Genome sequencing and analysis of the model grass Brachypodium distachyon.</title>
        <authorList>
            <consortium name="International Brachypodium Initiative"/>
        </authorList>
    </citation>
    <scope>NUCLEOTIDE SEQUENCE [LARGE SCALE GENOMIC DNA]</scope>
    <source>
        <strain evidence="2 3">Bd21</strain>
    </source>
</reference>
<proteinExistence type="predicted"/>